<comment type="subcellular location">
    <subcellularLocation>
        <location evidence="1">Cell septum</location>
    </subcellularLocation>
</comment>
<gene>
    <name evidence="7" type="ORF">ACFPA8_09060</name>
</gene>
<organism evidence="7 8">
    <name type="scientific">Streptomyces ovatisporus</name>
    <dbReference type="NCBI Taxonomy" id="1128682"/>
    <lineage>
        <taxon>Bacteria</taxon>
        <taxon>Bacillati</taxon>
        <taxon>Actinomycetota</taxon>
        <taxon>Actinomycetes</taxon>
        <taxon>Kitasatosporales</taxon>
        <taxon>Streptomycetaceae</taxon>
        <taxon>Streptomyces</taxon>
    </lineage>
</organism>
<name>A0ABV9A5A6_9ACTN</name>
<keyword evidence="3" id="KW-0132">Cell division</keyword>
<sequence>MSAVFDQRVQARLIAEPPADRYFDARLRYDESDPLAVRLVFPADASLDGAEVAWAFARELLDAGLREPAGEGDVHVWPRDGSRTVVELLSEEGVAVVEFTSADLRRFLLRTYDIVPAGQEHGELDVENGLAVLLRGV</sequence>
<comment type="caution">
    <text evidence="7">The sequence shown here is derived from an EMBL/GenBank/DDBJ whole genome shotgun (WGS) entry which is preliminary data.</text>
</comment>
<dbReference type="InterPro" id="IPR006776">
    <property type="entry name" value="SsgB"/>
</dbReference>
<dbReference type="RefSeq" id="WP_386445045.1">
    <property type="nucleotide sequence ID" value="NZ_JBHSFH010000005.1"/>
</dbReference>
<dbReference type="EMBL" id="JBHSFH010000005">
    <property type="protein sequence ID" value="MFC4494281.1"/>
    <property type="molecule type" value="Genomic_DNA"/>
</dbReference>
<evidence type="ECO:0000256" key="5">
    <source>
        <dbReference type="ARBA" id="ARBA00023210"/>
    </source>
</evidence>
<dbReference type="Gene3D" id="2.30.31.20">
    <property type="entry name" value="Sporulation-specific cell division protein SsgB"/>
    <property type="match status" value="1"/>
</dbReference>
<evidence type="ECO:0000256" key="4">
    <source>
        <dbReference type="ARBA" id="ARBA00022969"/>
    </source>
</evidence>
<dbReference type="Proteomes" id="UP001595997">
    <property type="component" value="Unassembled WGS sequence"/>
</dbReference>
<accession>A0ABV9A5A6</accession>
<comment type="similarity">
    <text evidence="2">Belongs to the SsgA family.</text>
</comment>
<proteinExistence type="inferred from homology"/>
<keyword evidence="8" id="KW-1185">Reference proteome</keyword>
<reference evidence="8" key="1">
    <citation type="journal article" date="2019" name="Int. J. Syst. Evol. Microbiol.">
        <title>The Global Catalogue of Microorganisms (GCM) 10K type strain sequencing project: providing services to taxonomists for standard genome sequencing and annotation.</title>
        <authorList>
            <consortium name="The Broad Institute Genomics Platform"/>
            <consortium name="The Broad Institute Genome Sequencing Center for Infectious Disease"/>
            <person name="Wu L."/>
            <person name="Ma J."/>
        </authorList>
    </citation>
    <scope>NUCLEOTIDE SEQUENCE [LARGE SCALE GENOMIC DNA]</scope>
    <source>
        <strain evidence="8">CGMCC 4.7357</strain>
    </source>
</reference>
<keyword evidence="5" id="KW-0717">Septation</keyword>
<evidence type="ECO:0000313" key="7">
    <source>
        <dbReference type="EMBL" id="MFC4494281.1"/>
    </source>
</evidence>
<evidence type="ECO:0000256" key="6">
    <source>
        <dbReference type="ARBA" id="ARBA00023306"/>
    </source>
</evidence>
<keyword evidence="4" id="KW-0749">Sporulation</keyword>
<evidence type="ECO:0000256" key="3">
    <source>
        <dbReference type="ARBA" id="ARBA00022618"/>
    </source>
</evidence>
<keyword evidence="6" id="KW-0131">Cell cycle</keyword>
<evidence type="ECO:0000313" key="8">
    <source>
        <dbReference type="Proteomes" id="UP001595997"/>
    </source>
</evidence>
<evidence type="ECO:0000256" key="2">
    <source>
        <dbReference type="ARBA" id="ARBA00009323"/>
    </source>
</evidence>
<evidence type="ECO:0000256" key="1">
    <source>
        <dbReference type="ARBA" id="ARBA00004431"/>
    </source>
</evidence>
<dbReference type="InterPro" id="IPR038658">
    <property type="entry name" value="SsgB_sf"/>
</dbReference>
<protein>
    <submittedName>
        <fullName evidence="7">SsgA family sporulation/cell division regulator</fullName>
    </submittedName>
</protein>
<dbReference type="Pfam" id="PF04686">
    <property type="entry name" value="SsgA"/>
    <property type="match status" value="1"/>
</dbReference>